<dbReference type="PANTHER" id="PTHR24221:SF654">
    <property type="entry name" value="ATP-BINDING CASSETTE SUB-FAMILY B MEMBER 6"/>
    <property type="match status" value="1"/>
</dbReference>
<dbReference type="GO" id="GO:0005886">
    <property type="term" value="C:plasma membrane"/>
    <property type="evidence" value="ECO:0007669"/>
    <property type="project" value="UniProtKB-SubCell"/>
</dbReference>
<evidence type="ECO:0000256" key="2">
    <source>
        <dbReference type="ARBA" id="ARBA00022692"/>
    </source>
</evidence>
<dbReference type="InterPro" id="IPR036640">
    <property type="entry name" value="ABC1_TM_sf"/>
</dbReference>
<keyword evidence="2 9" id="KW-0812">Transmembrane</keyword>
<feature type="domain" description="Peptidase C39" evidence="12">
    <location>
        <begin position="14"/>
        <end position="137"/>
    </location>
</feature>
<keyword evidence="3" id="KW-0547">Nucleotide-binding</keyword>
<dbReference type="PROSITE" id="PS50990">
    <property type="entry name" value="PEPTIDASE_C39"/>
    <property type="match status" value="1"/>
</dbReference>
<evidence type="ECO:0000256" key="1">
    <source>
        <dbReference type="ARBA" id="ARBA00004651"/>
    </source>
</evidence>
<accession>A0A7Z7LV39</accession>
<evidence type="ECO:0000313" key="14">
    <source>
        <dbReference type="Proteomes" id="UP000254876"/>
    </source>
</evidence>
<evidence type="ECO:0000256" key="3">
    <source>
        <dbReference type="ARBA" id="ARBA00022741"/>
    </source>
</evidence>
<proteinExistence type="predicted"/>
<dbReference type="Gene3D" id="1.20.1560.10">
    <property type="entry name" value="ABC transporter type 1, transmembrane domain"/>
    <property type="match status" value="1"/>
</dbReference>
<organism evidence="13 14">
    <name type="scientific">Elizabethkingia anophelis</name>
    <dbReference type="NCBI Taxonomy" id="1117645"/>
    <lineage>
        <taxon>Bacteria</taxon>
        <taxon>Pseudomonadati</taxon>
        <taxon>Bacteroidota</taxon>
        <taxon>Flavobacteriia</taxon>
        <taxon>Flavobacteriales</taxon>
        <taxon>Weeksellaceae</taxon>
        <taxon>Elizabethkingia</taxon>
    </lineage>
</organism>
<dbReference type="InterPro" id="IPR003593">
    <property type="entry name" value="AAA+_ATPase"/>
</dbReference>
<keyword evidence="5" id="KW-0653">Protein transport</keyword>
<evidence type="ECO:0000256" key="9">
    <source>
        <dbReference type="SAM" id="Phobius"/>
    </source>
</evidence>
<evidence type="ECO:0000256" key="4">
    <source>
        <dbReference type="ARBA" id="ARBA00022840"/>
    </source>
</evidence>
<dbReference type="PANTHER" id="PTHR24221">
    <property type="entry name" value="ATP-BINDING CASSETTE SUB-FAMILY B"/>
    <property type="match status" value="1"/>
</dbReference>
<dbReference type="InterPro" id="IPR003439">
    <property type="entry name" value="ABC_transporter-like_ATP-bd"/>
</dbReference>
<dbReference type="InterPro" id="IPR005074">
    <property type="entry name" value="Peptidase_C39"/>
</dbReference>
<dbReference type="GO" id="GO:0140359">
    <property type="term" value="F:ABC-type transporter activity"/>
    <property type="evidence" value="ECO:0007669"/>
    <property type="project" value="InterPro"/>
</dbReference>
<evidence type="ECO:0000256" key="5">
    <source>
        <dbReference type="ARBA" id="ARBA00022927"/>
    </source>
</evidence>
<evidence type="ECO:0000259" key="12">
    <source>
        <dbReference type="PROSITE" id="PS50990"/>
    </source>
</evidence>
<dbReference type="RefSeq" id="WP_115172464.1">
    <property type="nucleotide sequence ID" value="NZ_CP077750.1"/>
</dbReference>
<keyword evidence="7 9" id="KW-0472">Membrane</keyword>
<dbReference type="SUPFAM" id="SSF90123">
    <property type="entry name" value="ABC transporter transmembrane region"/>
    <property type="match status" value="1"/>
</dbReference>
<dbReference type="InterPro" id="IPR039421">
    <property type="entry name" value="Type_1_exporter"/>
</dbReference>
<evidence type="ECO:0000313" key="13">
    <source>
        <dbReference type="EMBL" id="STD00573.1"/>
    </source>
</evidence>
<feature type="domain" description="ABC transmembrane type-1" evidence="11">
    <location>
        <begin position="172"/>
        <end position="451"/>
    </location>
</feature>
<dbReference type="Gene3D" id="3.40.50.300">
    <property type="entry name" value="P-loop containing nucleotide triphosphate hydrolases"/>
    <property type="match status" value="1"/>
</dbReference>
<dbReference type="EC" id="3.4.22.-" evidence="13"/>
<evidence type="ECO:0000256" key="7">
    <source>
        <dbReference type="ARBA" id="ARBA00023136"/>
    </source>
</evidence>
<dbReference type="Gene3D" id="3.90.70.10">
    <property type="entry name" value="Cysteine proteinases"/>
    <property type="match status" value="1"/>
</dbReference>
<dbReference type="PROSITE" id="PS50929">
    <property type="entry name" value="ABC_TM1F"/>
    <property type="match status" value="1"/>
</dbReference>
<dbReference type="CDD" id="cd18570">
    <property type="entry name" value="ABC_6TM_PCAT1_LagD_like"/>
    <property type="match status" value="1"/>
</dbReference>
<dbReference type="SMART" id="SM00382">
    <property type="entry name" value="AAA"/>
    <property type="match status" value="1"/>
</dbReference>
<gene>
    <name evidence="13" type="primary">lagD_1</name>
    <name evidence="13" type="ORF">NCTC10588_01499</name>
</gene>
<dbReference type="InterPro" id="IPR027417">
    <property type="entry name" value="P-loop_NTPase"/>
</dbReference>
<dbReference type="Pfam" id="PF00664">
    <property type="entry name" value="ABC_membrane"/>
    <property type="match status" value="1"/>
</dbReference>
<comment type="caution">
    <text evidence="13">The sequence shown here is derived from an EMBL/GenBank/DDBJ whole genome shotgun (WGS) entry which is preliminary data.</text>
</comment>
<dbReference type="GO" id="GO:0016887">
    <property type="term" value="F:ATP hydrolysis activity"/>
    <property type="evidence" value="ECO:0007669"/>
    <property type="project" value="InterPro"/>
</dbReference>
<feature type="transmembrane region" description="Helical" evidence="9">
    <location>
        <begin position="205"/>
        <end position="223"/>
    </location>
</feature>
<sequence length="704" mass="79997">MKRNKHLSKTFTLQKDQADCGIGCLLSLIRYYGGNATVESLREKSGTSKQGTTLLGLYQAANSIGFDAEGCEADIKALVEHGEPVILHVIMDEKYEHYVVCYYYENNKFCIGDPARGIIYWSKEELEQYWRTKTCLTLKPNTDFIKTEYTNKAKKEWLFNLLKKDQEAIYTIIVLGVVLTLLGMSMSIFSQKLIDDILPQRKLKVLMLSIAFLGFLLFARVAIQALRDLYIVKQNKSFNERINYSFFSSLLHLPKMFFDTRKIGDFVARLNDTQRIQNVIKQLITATTVDILSVFISLGFLFFYSWKLAVICLILSPIIFYIIFSFNKRIIESQQEVMQAYSQNEANYIDSIRGIEVIKNFSRQDIFLKRNQNIFGLFQSKIYELGRLNLRISLTSGLVLVVFLLLILAFSSYHVLNNNIKIGELMAIIGISSSLLASITNLALVSIPIQEAKVAFDRMFEYSSIKPEAIDGIALDQINSINIQGIDFRYNGRSKLLEDVSLVLEKGKITTLLGESGNGKTTLAEILQKNYKPEAGNIIINGEYNLEEISLSSWRYLIGIVPQNIQLFNGSVAQNIVLDEQINEERLNSLVTDFGFAKFISSLPQGWGTLVGEEGINLSGGQKQLLGWMRALYHNPEFLILDEPTSSLDKETRSFIYSLISKLKSKKVIFIISHYIEDLHNISDNIIVLRDKTIKSLNKSEISA</sequence>
<dbReference type="GO" id="GO:0034040">
    <property type="term" value="F:ATPase-coupled lipid transmembrane transporter activity"/>
    <property type="evidence" value="ECO:0007669"/>
    <property type="project" value="TreeGrafter"/>
</dbReference>
<dbReference type="GO" id="GO:0015031">
    <property type="term" value="P:protein transport"/>
    <property type="evidence" value="ECO:0007669"/>
    <property type="project" value="UniProtKB-KW"/>
</dbReference>
<dbReference type="Pfam" id="PF03412">
    <property type="entry name" value="Peptidase_C39"/>
    <property type="match status" value="1"/>
</dbReference>
<dbReference type="AlphaFoldDB" id="A0A7Z7LV39"/>
<protein>
    <submittedName>
        <fullName evidence="13">Lactococcin-G-processing and transport ATP-binding protein LagD</fullName>
        <ecNumber evidence="13">3.4.22.-</ecNumber>
    </submittedName>
</protein>
<feature type="transmembrane region" description="Helical" evidence="9">
    <location>
        <begin position="425"/>
        <end position="449"/>
    </location>
</feature>
<dbReference type="Proteomes" id="UP000254876">
    <property type="component" value="Unassembled WGS sequence"/>
</dbReference>
<dbReference type="SUPFAM" id="SSF52540">
    <property type="entry name" value="P-loop containing nucleoside triphosphate hydrolases"/>
    <property type="match status" value="1"/>
</dbReference>
<keyword evidence="6 9" id="KW-1133">Transmembrane helix</keyword>
<feature type="transmembrane region" description="Helical" evidence="9">
    <location>
        <begin position="168"/>
        <end position="189"/>
    </location>
</feature>
<dbReference type="GO" id="GO:0043213">
    <property type="term" value="P:bacteriocin transport"/>
    <property type="evidence" value="ECO:0007669"/>
    <property type="project" value="UniProtKB-KW"/>
</dbReference>
<dbReference type="PROSITE" id="PS50893">
    <property type="entry name" value="ABC_TRANSPORTER_2"/>
    <property type="match status" value="1"/>
</dbReference>
<reference evidence="13 14" key="1">
    <citation type="submission" date="2018-06" db="EMBL/GenBank/DDBJ databases">
        <authorList>
            <consortium name="Pathogen Informatics"/>
            <person name="Doyle S."/>
        </authorList>
    </citation>
    <scope>NUCLEOTIDE SEQUENCE [LARGE SCALE GENOMIC DNA]</scope>
    <source>
        <strain evidence="13 14">NCTC10588</strain>
    </source>
</reference>
<dbReference type="GO" id="GO:0008233">
    <property type="term" value="F:peptidase activity"/>
    <property type="evidence" value="ECO:0007669"/>
    <property type="project" value="InterPro"/>
</dbReference>
<keyword evidence="13" id="KW-0378">Hydrolase</keyword>
<keyword evidence="5" id="KW-0813">Transport</keyword>
<keyword evidence="4 13" id="KW-0067">ATP-binding</keyword>
<dbReference type="GO" id="GO:0006508">
    <property type="term" value="P:proteolysis"/>
    <property type="evidence" value="ECO:0007669"/>
    <property type="project" value="InterPro"/>
</dbReference>
<dbReference type="GO" id="GO:0005524">
    <property type="term" value="F:ATP binding"/>
    <property type="evidence" value="ECO:0007669"/>
    <property type="project" value="UniProtKB-KW"/>
</dbReference>
<feature type="domain" description="ABC transporter" evidence="10">
    <location>
        <begin position="481"/>
        <end position="704"/>
    </location>
</feature>
<evidence type="ECO:0000259" key="11">
    <source>
        <dbReference type="PROSITE" id="PS50929"/>
    </source>
</evidence>
<name>A0A7Z7LV39_9FLAO</name>
<comment type="subcellular location">
    <subcellularLocation>
        <location evidence="1">Cell membrane</location>
        <topology evidence="1">Multi-pass membrane protein</topology>
    </subcellularLocation>
</comment>
<dbReference type="EMBL" id="UFYD01000001">
    <property type="protein sequence ID" value="STD00573.1"/>
    <property type="molecule type" value="Genomic_DNA"/>
</dbReference>
<evidence type="ECO:0000256" key="6">
    <source>
        <dbReference type="ARBA" id="ARBA00022989"/>
    </source>
</evidence>
<feature type="transmembrane region" description="Helical" evidence="9">
    <location>
        <begin position="388"/>
        <end position="413"/>
    </location>
</feature>
<dbReference type="InterPro" id="IPR011527">
    <property type="entry name" value="ABC1_TM_dom"/>
</dbReference>
<evidence type="ECO:0000256" key="8">
    <source>
        <dbReference type="ARBA" id="ARBA00043264"/>
    </source>
</evidence>
<feature type="transmembrane region" description="Helical" evidence="9">
    <location>
        <begin position="308"/>
        <end position="326"/>
    </location>
</feature>
<evidence type="ECO:0000259" key="10">
    <source>
        <dbReference type="PROSITE" id="PS50893"/>
    </source>
</evidence>
<keyword evidence="8" id="KW-0080">Bacteriocin transport</keyword>
<feature type="transmembrane region" description="Helical" evidence="9">
    <location>
        <begin position="283"/>
        <end position="302"/>
    </location>
</feature>
<dbReference type="Pfam" id="PF00005">
    <property type="entry name" value="ABC_tran"/>
    <property type="match status" value="1"/>
</dbReference>